<dbReference type="EMBL" id="CP058579">
    <property type="protein sequence ID" value="QLG62572.1"/>
    <property type="molecule type" value="Genomic_DNA"/>
</dbReference>
<protein>
    <submittedName>
        <fullName evidence="2">Uncharacterized protein</fullName>
    </submittedName>
</protein>
<dbReference type="AlphaFoldDB" id="A0A7D5LB74"/>
<reference evidence="2 3" key="1">
    <citation type="submission" date="2020-06" db="EMBL/GenBank/DDBJ databases">
        <title>NJ-3-1, isolated from saline soil.</title>
        <authorList>
            <person name="Cui H.L."/>
            <person name="Shi X."/>
        </authorList>
    </citation>
    <scope>NUCLEOTIDE SEQUENCE [LARGE SCALE GENOMIC DNA]</scope>
    <source>
        <strain evidence="2 3">NJ-3-1</strain>
    </source>
</reference>
<feature type="compositionally biased region" description="Polar residues" evidence="1">
    <location>
        <begin position="175"/>
        <end position="185"/>
    </location>
</feature>
<dbReference type="Proteomes" id="UP000509626">
    <property type="component" value="Chromosome"/>
</dbReference>
<dbReference type="OrthoDB" id="313336at2157"/>
<dbReference type="GeneID" id="56038372"/>
<proteinExistence type="predicted"/>
<keyword evidence="3" id="KW-1185">Reference proteome</keyword>
<evidence type="ECO:0000256" key="1">
    <source>
        <dbReference type="SAM" id="MobiDB-lite"/>
    </source>
</evidence>
<sequence length="185" mass="19667">MDDFGLVADGDGHETTTFVVDTYGVDGWGAPFDPEADGEGWIGFAVPAGSSGEDPRITLGEASWRLDDEHATRLAGPKPTFELVSFDVPETVEARESFGATVTARNVGDVPGAFRGVLNVEGGVAAYAPYSFELELDADEEASWTKEFGSDVTRPAVLMRHHLKTPAGDRDAKTEVSSTPTTDGE</sequence>
<evidence type="ECO:0000313" key="3">
    <source>
        <dbReference type="Proteomes" id="UP000509626"/>
    </source>
</evidence>
<name>A0A7D5LB74_9EURY</name>
<evidence type="ECO:0000313" key="2">
    <source>
        <dbReference type="EMBL" id="QLG62572.1"/>
    </source>
</evidence>
<organism evidence="2 3">
    <name type="scientific">Halorarum salinum</name>
    <dbReference type="NCBI Taxonomy" id="2743089"/>
    <lineage>
        <taxon>Archaea</taxon>
        <taxon>Methanobacteriati</taxon>
        <taxon>Methanobacteriota</taxon>
        <taxon>Stenosarchaea group</taxon>
        <taxon>Halobacteria</taxon>
        <taxon>Halobacteriales</taxon>
        <taxon>Haloferacaceae</taxon>
        <taxon>Halorarum</taxon>
    </lineage>
</organism>
<feature type="region of interest" description="Disordered" evidence="1">
    <location>
        <begin position="162"/>
        <end position="185"/>
    </location>
</feature>
<dbReference type="RefSeq" id="WP_179269157.1">
    <property type="nucleotide sequence ID" value="NZ_CP058579.1"/>
</dbReference>
<accession>A0A7D5LB74</accession>
<gene>
    <name evidence="2" type="ORF">HUG12_12895</name>
</gene>
<dbReference type="KEGG" id="halu:HUG12_12895"/>